<comment type="subcellular location">
    <subcellularLocation>
        <location evidence="1">Cell inner membrane</location>
        <topology evidence="1">Single-pass type II membrane protein</topology>
        <orientation evidence="1">Periplasmic side</orientation>
    </subcellularLocation>
</comment>
<dbReference type="PROSITE" id="PS50198">
    <property type="entry name" value="PPIC_PPIASE_2"/>
    <property type="match status" value="1"/>
</dbReference>
<keyword evidence="3" id="KW-0997">Cell inner membrane</keyword>
<dbReference type="PROSITE" id="PS01096">
    <property type="entry name" value="PPIC_PPIASE_1"/>
    <property type="match status" value="1"/>
</dbReference>
<dbReference type="AlphaFoldDB" id="A0A4Z0WJ94"/>
<comment type="caution">
    <text evidence="14">The sequence shown here is derived from an EMBL/GenBank/DDBJ whole genome shotgun (WGS) entry which is preliminary data.</text>
</comment>
<feature type="transmembrane region" description="Helical" evidence="12">
    <location>
        <begin position="16"/>
        <end position="38"/>
    </location>
</feature>
<evidence type="ECO:0000256" key="8">
    <source>
        <dbReference type="ARBA" id="ARBA00038408"/>
    </source>
</evidence>
<evidence type="ECO:0000256" key="5">
    <source>
        <dbReference type="ARBA" id="ARBA00022989"/>
    </source>
</evidence>
<evidence type="ECO:0000256" key="3">
    <source>
        <dbReference type="ARBA" id="ARBA00022519"/>
    </source>
</evidence>
<organism evidence="14 15">
    <name type="scientific">Natronospirillum operosum</name>
    <dbReference type="NCBI Taxonomy" id="2759953"/>
    <lineage>
        <taxon>Bacteria</taxon>
        <taxon>Pseudomonadati</taxon>
        <taxon>Pseudomonadota</taxon>
        <taxon>Gammaproteobacteria</taxon>
        <taxon>Oceanospirillales</taxon>
        <taxon>Natronospirillaceae</taxon>
        <taxon>Natronospirillum</taxon>
    </lineage>
</organism>
<evidence type="ECO:0000256" key="7">
    <source>
        <dbReference type="ARBA" id="ARBA00023186"/>
    </source>
</evidence>
<evidence type="ECO:0000313" key="15">
    <source>
        <dbReference type="Proteomes" id="UP000297475"/>
    </source>
</evidence>
<dbReference type="Pfam" id="PF00639">
    <property type="entry name" value="Rotamase"/>
    <property type="match status" value="1"/>
</dbReference>
<sequence length="617" mass="68226">MLEGIRSGAKGPMGKVLVVVICLAFGLWGVSTVVPLVFSGGAPVTVNGEDISANEIQRRVQQERQQMIQQFGDGIDPSMITEEMVRPQVIERLVQQRLVAQAAQDAGFVLTERSLDRVLAREQAFQQQGQFSSDVFARIAAQQGMTPRQLRDAIGDSEITNQWVTGLQRTEFVLPYEMSQYGEYSNQQRDVDYVILEAEDYLDQVEITDTDVAQYYDANQGDYTTPERVAVDYVIYPRERLEADVEPSEEDIEEAYARYLAAEGGDATREISHILITADDRSDGEARVLAEELRQRAESEDFAELAEAYSDDPGSASAGGNLGTFQSGIFAEPFEQAVEGLEEPGALSGVVETEFGFHIIRLDDIEVADMPSLDEMRDELRAELVEREIASQPVIRDEIANIAFASLDLQELADTFELDIQSSDFFSRDGGEGFTAEDDVVSAAFSSDVLNEEMNSDVIALDDMSLAVLRKRDHQPPEVMPLEDVEDEIRTMLQREAAIARASEEAESLYSTLSAGESPDISLQRLSGITRFDSDLADSLLNEIFRAPAPEGEGSSAFRAETANGQWAVGRVVSVTPGEVAEDEEEDVRQFMTQNLRNAAVESVLTDLRESATIRIR</sequence>
<dbReference type="PANTHER" id="PTHR47529:SF1">
    <property type="entry name" value="PERIPLASMIC CHAPERONE PPID"/>
    <property type="match status" value="1"/>
</dbReference>
<evidence type="ECO:0000259" key="13">
    <source>
        <dbReference type="PROSITE" id="PS50198"/>
    </source>
</evidence>
<dbReference type="PANTHER" id="PTHR47529">
    <property type="entry name" value="PEPTIDYL-PROLYL CIS-TRANS ISOMERASE D"/>
    <property type="match status" value="1"/>
</dbReference>
<dbReference type="SUPFAM" id="SSF54534">
    <property type="entry name" value="FKBP-like"/>
    <property type="match status" value="1"/>
</dbReference>
<reference evidence="14 15" key="1">
    <citation type="submission" date="2019-04" db="EMBL/GenBank/DDBJ databases">
        <title>Natronospirillum operosus gen. nov., sp. nov., a haloalkaliphilic satellite isolated from decaying biomass of laboratory culture of cyanobacterium Geitlerinema sp. and proposal of Natronospirillaceae fam. nov. and Saccharospirillaceae fam. nov.</title>
        <authorList>
            <person name="Kevbrin V."/>
            <person name="Boltyanskaya Y."/>
            <person name="Koziaeva V."/>
            <person name="Grouzdev D.S."/>
            <person name="Park M."/>
            <person name="Cho J."/>
        </authorList>
    </citation>
    <scope>NUCLEOTIDE SEQUENCE [LARGE SCALE GENOMIC DNA]</scope>
    <source>
        <strain evidence="14 15">G-116</strain>
    </source>
</reference>
<proteinExistence type="inferred from homology"/>
<keyword evidence="2" id="KW-1003">Cell membrane</keyword>
<name>A0A4Z0WJ94_9GAMM</name>
<dbReference type="Proteomes" id="UP000297475">
    <property type="component" value="Unassembled WGS sequence"/>
</dbReference>
<dbReference type="InterPro" id="IPR023058">
    <property type="entry name" value="PPIase_PpiC_CS"/>
</dbReference>
<dbReference type="Gene3D" id="1.10.4030.10">
    <property type="entry name" value="Porin chaperone SurA, peptide-binding domain"/>
    <property type="match status" value="1"/>
</dbReference>
<keyword evidence="11" id="KW-0697">Rotamase</keyword>
<evidence type="ECO:0000256" key="12">
    <source>
        <dbReference type="SAM" id="Phobius"/>
    </source>
</evidence>
<keyword evidence="15" id="KW-1185">Reference proteome</keyword>
<dbReference type="EMBL" id="SRMF01000001">
    <property type="protein sequence ID" value="TGG95573.1"/>
    <property type="molecule type" value="Genomic_DNA"/>
</dbReference>
<dbReference type="RefSeq" id="WP_135481351.1">
    <property type="nucleotide sequence ID" value="NZ_SRMF01000001.1"/>
</dbReference>
<dbReference type="Gene3D" id="3.10.50.40">
    <property type="match status" value="1"/>
</dbReference>
<keyword evidence="7" id="KW-0143">Chaperone</keyword>
<keyword evidence="11" id="KW-0413">Isomerase</keyword>
<accession>A0A4Z0WJ94</accession>
<dbReference type="GO" id="GO:0005886">
    <property type="term" value="C:plasma membrane"/>
    <property type="evidence" value="ECO:0007669"/>
    <property type="project" value="UniProtKB-SubCell"/>
</dbReference>
<dbReference type="OrthoDB" id="9812372at2"/>
<protein>
    <recommendedName>
        <fullName evidence="9">Periplasmic chaperone PpiD</fullName>
    </recommendedName>
    <alternativeName>
        <fullName evidence="10">Periplasmic folding chaperone</fullName>
    </alternativeName>
</protein>
<evidence type="ECO:0000313" key="14">
    <source>
        <dbReference type="EMBL" id="TGG95573.1"/>
    </source>
</evidence>
<dbReference type="InterPro" id="IPR027304">
    <property type="entry name" value="Trigger_fact/SurA_dom_sf"/>
</dbReference>
<keyword evidence="4 12" id="KW-0812">Transmembrane</keyword>
<evidence type="ECO:0000256" key="4">
    <source>
        <dbReference type="ARBA" id="ARBA00022692"/>
    </source>
</evidence>
<dbReference type="InterPro" id="IPR052029">
    <property type="entry name" value="PpiD_chaperone"/>
</dbReference>
<keyword evidence="6 12" id="KW-0472">Membrane</keyword>
<evidence type="ECO:0000256" key="2">
    <source>
        <dbReference type="ARBA" id="ARBA00022475"/>
    </source>
</evidence>
<evidence type="ECO:0000256" key="9">
    <source>
        <dbReference type="ARBA" id="ARBA00040743"/>
    </source>
</evidence>
<comment type="similarity">
    <text evidence="8">Belongs to the PpiD chaperone family.</text>
</comment>
<dbReference type="InterPro" id="IPR000297">
    <property type="entry name" value="PPIase_PpiC"/>
</dbReference>
<evidence type="ECO:0000256" key="10">
    <source>
        <dbReference type="ARBA" id="ARBA00042775"/>
    </source>
</evidence>
<dbReference type="Pfam" id="PF13624">
    <property type="entry name" value="SurA_N_3"/>
    <property type="match status" value="1"/>
</dbReference>
<evidence type="ECO:0000256" key="11">
    <source>
        <dbReference type="PROSITE-ProRule" id="PRU00278"/>
    </source>
</evidence>
<dbReference type="SUPFAM" id="SSF109998">
    <property type="entry name" value="Triger factor/SurA peptide-binding domain-like"/>
    <property type="match status" value="1"/>
</dbReference>
<evidence type="ECO:0000256" key="6">
    <source>
        <dbReference type="ARBA" id="ARBA00023136"/>
    </source>
</evidence>
<feature type="domain" description="PpiC" evidence="13">
    <location>
        <begin position="266"/>
        <end position="364"/>
    </location>
</feature>
<keyword evidence="5 12" id="KW-1133">Transmembrane helix</keyword>
<evidence type="ECO:0000256" key="1">
    <source>
        <dbReference type="ARBA" id="ARBA00004382"/>
    </source>
</evidence>
<dbReference type="GO" id="GO:0003755">
    <property type="term" value="F:peptidyl-prolyl cis-trans isomerase activity"/>
    <property type="evidence" value="ECO:0007669"/>
    <property type="project" value="UniProtKB-KW"/>
</dbReference>
<gene>
    <name evidence="14" type="ORF">E4656_03940</name>
</gene>
<dbReference type="InterPro" id="IPR046357">
    <property type="entry name" value="PPIase_dom_sf"/>
</dbReference>